<dbReference type="OrthoDB" id="5344363at2"/>
<name>A0A136A034_9ALTE</name>
<dbReference type="Proteomes" id="UP000070299">
    <property type="component" value="Unassembled WGS sequence"/>
</dbReference>
<evidence type="ECO:0000313" key="2">
    <source>
        <dbReference type="Proteomes" id="UP000070299"/>
    </source>
</evidence>
<keyword evidence="2" id="KW-1185">Reference proteome</keyword>
<evidence type="ECO:0008006" key="3">
    <source>
        <dbReference type="Google" id="ProtNLM"/>
    </source>
</evidence>
<proteinExistence type="predicted"/>
<dbReference type="Pfam" id="PF07073">
    <property type="entry name" value="ROF"/>
    <property type="match status" value="1"/>
</dbReference>
<dbReference type="Gene3D" id="2.30.30.400">
    <property type="entry name" value="Rof-like"/>
    <property type="match status" value="1"/>
</dbReference>
<reference evidence="2" key="1">
    <citation type="submission" date="2016-02" db="EMBL/GenBank/DDBJ databases">
        <authorList>
            <person name="Schultz-Johansen M."/>
            <person name="Glaring M.A."/>
            <person name="Bech P.K."/>
            <person name="Stougaard P."/>
        </authorList>
    </citation>
    <scope>NUCLEOTIDE SEQUENCE [LARGE SCALE GENOMIC DNA]</scope>
    <source>
        <strain evidence="2">S66</strain>
    </source>
</reference>
<accession>A0A136A034</accession>
<dbReference type="AlphaFoldDB" id="A0A136A034"/>
<dbReference type="EMBL" id="LSNE01000006">
    <property type="protein sequence ID" value="KXI28574.1"/>
    <property type="molecule type" value="Genomic_DNA"/>
</dbReference>
<protein>
    <recommendedName>
        <fullName evidence="3">Transcriptional antiterminator</fullName>
    </recommendedName>
</protein>
<sequence length="86" mass="9546">MPSINCEAYDYLEIACLYHYQVVLALRNGTSISGKALNVGVVILSDIKQEAMLIEQADGESIWLPTSDLVNMQVDTPESQFTFVSF</sequence>
<gene>
    <name evidence="1" type="ORF">AX660_15920</name>
</gene>
<dbReference type="SUPFAM" id="SSF101744">
    <property type="entry name" value="Rof/RNase P subunit-like"/>
    <property type="match status" value="1"/>
</dbReference>
<dbReference type="InterPro" id="IPR009778">
    <property type="entry name" value="ROF"/>
</dbReference>
<comment type="caution">
    <text evidence="1">The sequence shown here is derived from an EMBL/GenBank/DDBJ whole genome shotgun (WGS) entry which is preliminary data.</text>
</comment>
<organism evidence="1 2">
    <name type="scientific">Paraglaciecola hydrolytica</name>
    <dbReference type="NCBI Taxonomy" id="1799789"/>
    <lineage>
        <taxon>Bacteria</taxon>
        <taxon>Pseudomonadati</taxon>
        <taxon>Pseudomonadota</taxon>
        <taxon>Gammaproteobacteria</taxon>
        <taxon>Alteromonadales</taxon>
        <taxon>Alteromonadaceae</taxon>
        <taxon>Paraglaciecola</taxon>
    </lineage>
</organism>
<dbReference type="STRING" id="1799789.AX660_15920"/>
<dbReference type="RefSeq" id="WP_068377635.1">
    <property type="nucleotide sequence ID" value="NZ_LSNE01000006.1"/>
</dbReference>
<dbReference type="InterPro" id="IPR023534">
    <property type="entry name" value="Rof/RNase_P-like"/>
</dbReference>
<evidence type="ECO:0000313" key="1">
    <source>
        <dbReference type="EMBL" id="KXI28574.1"/>
    </source>
</evidence>
<dbReference type="InterPro" id="IPR038626">
    <property type="entry name" value="Rof-like_sf"/>
</dbReference>